<evidence type="ECO:0000256" key="5">
    <source>
        <dbReference type="ARBA" id="ARBA00023159"/>
    </source>
</evidence>
<evidence type="ECO:0000313" key="10">
    <source>
        <dbReference type="EMBL" id="TWW61184.1"/>
    </source>
</evidence>
<dbReference type="GO" id="GO:0000785">
    <property type="term" value="C:chromatin"/>
    <property type="evidence" value="ECO:0007669"/>
    <property type="project" value="TreeGrafter"/>
</dbReference>
<feature type="compositionally biased region" description="Basic and acidic residues" evidence="8">
    <location>
        <begin position="60"/>
        <end position="82"/>
    </location>
</feature>
<reference evidence="10 11" key="1">
    <citation type="submission" date="2019-04" db="EMBL/GenBank/DDBJ databases">
        <title>Chromosome genome assembly for Takifugu flavidus.</title>
        <authorList>
            <person name="Xiao S."/>
        </authorList>
    </citation>
    <scope>NUCLEOTIDE SEQUENCE [LARGE SCALE GENOMIC DNA]</scope>
    <source>
        <strain evidence="10">HTHZ2018</strain>
        <tissue evidence="10">Muscle</tissue>
    </source>
</reference>
<keyword evidence="5" id="KW-0010">Activator</keyword>
<feature type="compositionally biased region" description="Basic and acidic residues" evidence="8">
    <location>
        <begin position="19"/>
        <end position="45"/>
    </location>
</feature>
<dbReference type="GO" id="GO:0060070">
    <property type="term" value="P:canonical Wnt signaling pathway"/>
    <property type="evidence" value="ECO:0007669"/>
    <property type="project" value="TreeGrafter"/>
</dbReference>
<feature type="compositionally biased region" description="Gly residues" evidence="8">
    <location>
        <begin position="1"/>
        <end position="11"/>
    </location>
</feature>
<dbReference type="Proteomes" id="UP000324091">
    <property type="component" value="Chromosome 5"/>
</dbReference>
<dbReference type="PANTHER" id="PTHR10373:SF25">
    <property type="entry name" value="TRANSCRIPTION FACTOR 7-LIKE 1"/>
    <property type="match status" value="1"/>
</dbReference>
<evidence type="ECO:0000256" key="7">
    <source>
        <dbReference type="ARBA" id="ARBA00023242"/>
    </source>
</evidence>
<feature type="domain" description="CTNNB1 binding N-teminal" evidence="9">
    <location>
        <begin position="5"/>
        <end position="145"/>
    </location>
</feature>
<dbReference type="PANTHER" id="PTHR10373">
    <property type="entry name" value="TRANSCRIPTION FACTOR 7 FAMILY MEMBER"/>
    <property type="match status" value="1"/>
</dbReference>
<evidence type="ECO:0000256" key="8">
    <source>
        <dbReference type="SAM" id="MobiDB-lite"/>
    </source>
</evidence>
<comment type="caution">
    <text evidence="10">The sequence shown here is derived from an EMBL/GenBank/DDBJ whole genome shotgun (WGS) entry which is preliminary data.</text>
</comment>
<accession>A0A5C6N0U6</accession>
<dbReference type="InterPro" id="IPR013558">
    <property type="entry name" value="CTNNB1-bd_N"/>
</dbReference>
<dbReference type="InterPro" id="IPR027397">
    <property type="entry name" value="Catenin-bd_sf"/>
</dbReference>
<name>A0A5C6N0U6_9TELE</name>
<protein>
    <submittedName>
        <fullName evidence="10">Transcription factor 7-like 1-B HMG box transcription factor 3-B</fullName>
    </submittedName>
</protein>
<evidence type="ECO:0000256" key="2">
    <source>
        <dbReference type="ARBA" id="ARBA00022491"/>
    </source>
</evidence>
<evidence type="ECO:0000256" key="6">
    <source>
        <dbReference type="ARBA" id="ARBA00023163"/>
    </source>
</evidence>
<evidence type="ECO:0000256" key="3">
    <source>
        <dbReference type="ARBA" id="ARBA00023015"/>
    </source>
</evidence>
<dbReference type="EMBL" id="RHFK02000018">
    <property type="protein sequence ID" value="TWW61184.1"/>
    <property type="molecule type" value="Genomic_DNA"/>
</dbReference>
<dbReference type="GO" id="GO:0000978">
    <property type="term" value="F:RNA polymerase II cis-regulatory region sequence-specific DNA binding"/>
    <property type="evidence" value="ECO:0007669"/>
    <property type="project" value="TreeGrafter"/>
</dbReference>
<dbReference type="Pfam" id="PF08347">
    <property type="entry name" value="CTNNB1_binding"/>
    <property type="match status" value="1"/>
</dbReference>
<comment type="subcellular location">
    <subcellularLocation>
        <location evidence="1">Nucleus</location>
    </subcellularLocation>
</comment>
<keyword evidence="2" id="KW-0678">Repressor</keyword>
<feature type="compositionally biased region" description="Low complexity" evidence="8">
    <location>
        <begin position="46"/>
        <end position="58"/>
    </location>
</feature>
<organism evidence="10 11">
    <name type="scientific">Takifugu flavidus</name>
    <name type="common">sansaifugu</name>
    <dbReference type="NCBI Taxonomy" id="433684"/>
    <lineage>
        <taxon>Eukaryota</taxon>
        <taxon>Metazoa</taxon>
        <taxon>Chordata</taxon>
        <taxon>Craniata</taxon>
        <taxon>Vertebrata</taxon>
        <taxon>Euteleostomi</taxon>
        <taxon>Actinopterygii</taxon>
        <taxon>Neopterygii</taxon>
        <taxon>Teleostei</taxon>
        <taxon>Neoteleostei</taxon>
        <taxon>Acanthomorphata</taxon>
        <taxon>Eupercaria</taxon>
        <taxon>Tetraodontiformes</taxon>
        <taxon>Tetradontoidea</taxon>
        <taxon>Tetraodontidae</taxon>
        <taxon>Takifugu</taxon>
    </lineage>
</organism>
<dbReference type="GO" id="GO:0060429">
    <property type="term" value="P:epithelium development"/>
    <property type="evidence" value="ECO:0007669"/>
    <property type="project" value="UniProtKB-ARBA"/>
</dbReference>
<dbReference type="Gene3D" id="4.10.900.10">
    <property type="entry name" value="TCF3-CBD (Catenin binding domain)"/>
    <property type="match status" value="1"/>
</dbReference>
<dbReference type="GO" id="GO:1990907">
    <property type="term" value="C:beta-catenin-TCF complex"/>
    <property type="evidence" value="ECO:0007669"/>
    <property type="project" value="TreeGrafter"/>
</dbReference>
<dbReference type="AlphaFoldDB" id="A0A5C6N0U6"/>
<dbReference type="GO" id="GO:0000981">
    <property type="term" value="F:DNA-binding transcription factor activity, RNA polymerase II-specific"/>
    <property type="evidence" value="ECO:0007669"/>
    <property type="project" value="TreeGrafter"/>
</dbReference>
<gene>
    <name evidence="10" type="ORF">D4764_05G0012740</name>
</gene>
<dbReference type="FunFam" id="4.10.900.10:FF:000002">
    <property type="entry name" value="transcription factor 7-like 2 isoform X1"/>
    <property type="match status" value="1"/>
</dbReference>
<evidence type="ECO:0000313" key="11">
    <source>
        <dbReference type="Proteomes" id="UP000324091"/>
    </source>
</evidence>
<evidence type="ECO:0000256" key="1">
    <source>
        <dbReference type="ARBA" id="ARBA00004123"/>
    </source>
</evidence>
<evidence type="ECO:0000256" key="4">
    <source>
        <dbReference type="ARBA" id="ARBA00023125"/>
    </source>
</evidence>
<keyword evidence="4" id="KW-0238">DNA-binding</keyword>
<keyword evidence="6" id="KW-0804">Transcription</keyword>
<keyword evidence="3" id="KW-0805">Transcription regulation</keyword>
<keyword evidence="11" id="KW-1185">Reference proteome</keyword>
<sequence>MPQLNGGGGDDLGANDEMISFKDEGEQEEKISENVSAERDLDDVKSSLVNESESSSDSEQAERRPQTRADSESYDKARDYFSEALRRQQDGGFFKSPHYPGYPFLMIPDLTNPYLPNGSLSPSARTVARSAFRSPSRMPPRTLGNTGNSVRRSRPDNARRCVPECWRANIFSAKRCVNRANISH</sequence>
<keyword evidence="7" id="KW-0539">Nucleus</keyword>
<feature type="region of interest" description="Disordered" evidence="8">
    <location>
        <begin position="131"/>
        <end position="155"/>
    </location>
</feature>
<proteinExistence type="predicted"/>
<dbReference type="InterPro" id="IPR024940">
    <property type="entry name" value="TCF/LEF"/>
</dbReference>
<feature type="region of interest" description="Disordered" evidence="8">
    <location>
        <begin position="1"/>
        <end position="82"/>
    </location>
</feature>
<evidence type="ECO:0000259" key="9">
    <source>
        <dbReference type="Pfam" id="PF08347"/>
    </source>
</evidence>